<dbReference type="Proteomes" id="UP001186944">
    <property type="component" value="Unassembled WGS sequence"/>
</dbReference>
<dbReference type="PANTHER" id="PTHR34831">
    <property type="entry name" value="MIGRATION AND INVASION-INHIBITORY PROTEIN"/>
    <property type="match status" value="1"/>
</dbReference>
<comment type="caution">
    <text evidence="2">The sequence shown here is derived from an EMBL/GenBank/DDBJ whole genome shotgun (WGS) entry which is preliminary data.</text>
</comment>
<organism evidence="2 3">
    <name type="scientific">Pinctada imbricata</name>
    <name type="common">Atlantic pearl-oyster</name>
    <name type="synonym">Pinctada martensii</name>
    <dbReference type="NCBI Taxonomy" id="66713"/>
    <lineage>
        <taxon>Eukaryota</taxon>
        <taxon>Metazoa</taxon>
        <taxon>Spiralia</taxon>
        <taxon>Lophotrochozoa</taxon>
        <taxon>Mollusca</taxon>
        <taxon>Bivalvia</taxon>
        <taxon>Autobranchia</taxon>
        <taxon>Pteriomorphia</taxon>
        <taxon>Pterioida</taxon>
        <taxon>Pterioidea</taxon>
        <taxon>Pteriidae</taxon>
        <taxon>Pinctada</taxon>
    </lineage>
</organism>
<feature type="compositionally biased region" description="Basic residues" evidence="1">
    <location>
        <begin position="177"/>
        <end position="191"/>
    </location>
</feature>
<proteinExistence type="predicted"/>
<dbReference type="Pfam" id="PF15734">
    <property type="entry name" value="MIIP"/>
    <property type="match status" value="1"/>
</dbReference>
<dbReference type="PANTHER" id="PTHR34831:SF1">
    <property type="entry name" value="MIGRATION AND INVASION-INHIBITORY PROTEIN"/>
    <property type="match status" value="1"/>
</dbReference>
<accession>A0AA89CA46</accession>
<dbReference type="GO" id="GO:0030336">
    <property type="term" value="P:negative regulation of cell migration"/>
    <property type="evidence" value="ECO:0007669"/>
    <property type="project" value="InterPro"/>
</dbReference>
<feature type="compositionally biased region" description="Basic and acidic residues" evidence="1">
    <location>
        <begin position="113"/>
        <end position="132"/>
    </location>
</feature>
<evidence type="ECO:0000313" key="3">
    <source>
        <dbReference type="Proteomes" id="UP001186944"/>
    </source>
</evidence>
<sequence length="558" mass="64302">MDIDERLRAQSKLLLQKLKARQGKLQRSLELKETSGYSSREESLLEETLMKSARKNGVKVERTGGYGVESVNLDSSTTALKHDTSLKSKIRSELSEQAKYERDNKENFNTANESKELDSKSFEGKNLDRTDAKQVQSEGTDAKVRASSAKQTQRLSSLEKSELKKSGVRSRSAYNVRNRRSRSPKARSPKRKSPERSRTPTTLARRRKIIDKNVKVDSELSDNEFDRTLEQSGLNYSYSNYLDESDLDFVRNRIMEGGEEYSDVRRDYLGEEVYTDNLRQAGNDKKVAKMIRESHKPKSILMNGSKSLKKSLGKVSFLSSKDSSSFNSELMDPNHTRQLLGYDWIAALLDNNHRVMDNSEAYFEELREFRRLNRDECQNQFYMEGPEALFYETTDKEPTSIKEILEDNKVKPYVVNGRLFTEPIKKSLFPGEEEVDKAEYPEPRKEPTFEEPRFVRVSIPRSTLSATQRVKPHRRNSLEGRDTMALSQHCQMGYESFMPSMVPSASNLSLRDGSKGIKSKMQTPFCRRIKSNMLNCLRQMDARWHAMTEAHLRFDQVS</sequence>
<evidence type="ECO:0000313" key="2">
    <source>
        <dbReference type="EMBL" id="KAK3106374.1"/>
    </source>
</evidence>
<dbReference type="AlphaFoldDB" id="A0AA89CA46"/>
<feature type="compositionally biased region" description="Basic and acidic residues" evidence="1">
    <location>
        <begin position="94"/>
        <end position="106"/>
    </location>
</feature>
<reference evidence="2" key="1">
    <citation type="submission" date="2019-08" db="EMBL/GenBank/DDBJ databases">
        <title>The improved chromosome-level genome for the pearl oyster Pinctada fucata martensii using PacBio sequencing and Hi-C.</title>
        <authorList>
            <person name="Zheng Z."/>
        </authorList>
    </citation>
    <scope>NUCLEOTIDE SEQUENCE</scope>
    <source>
        <strain evidence="2">ZZ-2019</strain>
        <tissue evidence="2">Adductor muscle</tissue>
    </source>
</reference>
<dbReference type="GO" id="GO:0010972">
    <property type="term" value="P:negative regulation of G2/M transition of mitotic cell cycle"/>
    <property type="evidence" value="ECO:0007669"/>
    <property type="project" value="InterPro"/>
</dbReference>
<gene>
    <name evidence="2" type="ORF">FSP39_018769</name>
</gene>
<protein>
    <submittedName>
        <fullName evidence="2">Uncharacterized protein</fullName>
    </submittedName>
</protein>
<dbReference type="InterPro" id="IPR031466">
    <property type="entry name" value="MIIP"/>
</dbReference>
<keyword evidence="3" id="KW-1185">Reference proteome</keyword>
<dbReference type="EMBL" id="VSWD01000003">
    <property type="protein sequence ID" value="KAK3106374.1"/>
    <property type="molecule type" value="Genomic_DNA"/>
</dbReference>
<feature type="region of interest" description="Disordered" evidence="1">
    <location>
        <begin position="94"/>
        <end position="207"/>
    </location>
</feature>
<name>A0AA89CA46_PINIB</name>
<evidence type="ECO:0000256" key="1">
    <source>
        <dbReference type="SAM" id="MobiDB-lite"/>
    </source>
</evidence>